<sequence>MARQQVVVALLLLATVGLAFAASAPSPAAATKPDLLTFAGVPSAGPVPDNNDVGTIAVGGSGNGASEAPSPGGDIGGSGAGASDAPSPGGADSVTAGSVGGPVSDSAFGSIASGNAEGPNPSAATAGQLSAGVAVAAGVAASFLF</sequence>
<protein>
    <recommendedName>
        <fullName evidence="5">Anther-specific protein BCP1</fullName>
    </recommendedName>
</protein>
<gene>
    <name evidence="3" type="ORF">DVH24_040953</name>
</gene>
<feature type="region of interest" description="Disordered" evidence="1">
    <location>
        <begin position="39"/>
        <end position="127"/>
    </location>
</feature>
<keyword evidence="4" id="KW-1185">Reference proteome</keyword>
<evidence type="ECO:0000256" key="2">
    <source>
        <dbReference type="SAM" id="SignalP"/>
    </source>
</evidence>
<evidence type="ECO:0000256" key="1">
    <source>
        <dbReference type="SAM" id="MobiDB-lite"/>
    </source>
</evidence>
<organism evidence="3 4">
    <name type="scientific">Malus domestica</name>
    <name type="common">Apple</name>
    <name type="synonym">Pyrus malus</name>
    <dbReference type="NCBI Taxonomy" id="3750"/>
    <lineage>
        <taxon>Eukaryota</taxon>
        <taxon>Viridiplantae</taxon>
        <taxon>Streptophyta</taxon>
        <taxon>Embryophyta</taxon>
        <taxon>Tracheophyta</taxon>
        <taxon>Spermatophyta</taxon>
        <taxon>Magnoliopsida</taxon>
        <taxon>eudicotyledons</taxon>
        <taxon>Gunneridae</taxon>
        <taxon>Pentapetalae</taxon>
        <taxon>rosids</taxon>
        <taxon>fabids</taxon>
        <taxon>Rosales</taxon>
        <taxon>Rosaceae</taxon>
        <taxon>Amygdaloideae</taxon>
        <taxon>Maleae</taxon>
        <taxon>Malus</taxon>
    </lineage>
</organism>
<name>A0A498I8P3_MALDO</name>
<feature type="compositionally biased region" description="Low complexity" evidence="1">
    <location>
        <begin position="81"/>
        <end position="93"/>
    </location>
</feature>
<dbReference type="EMBL" id="RDQH01000339">
    <property type="protein sequence ID" value="RXH79806.1"/>
    <property type="molecule type" value="Genomic_DNA"/>
</dbReference>
<evidence type="ECO:0000313" key="3">
    <source>
        <dbReference type="EMBL" id="RXH79806.1"/>
    </source>
</evidence>
<keyword evidence="2" id="KW-0732">Signal</keyword>
<dbReference type="Proteomes" id="UP000290289">
    <property type="component" value="Chromosome 13"/>
</dbReference>
<reference evidence="3 4" key="1">
    <citation type="submission" date="2018-10" db="EMBL/GenBank/DDBJ databases">
        <title>A high-quality apple genome assembly.</title>
        <authorList>
            <person name="Hu J."/>
        </authorList>
    </citation>
    <scope>NUCLEOTIDE SEQUENCE [LARGE SCALE GENOMIC DNA]</scope>
    <source>
        <strain evidence="4">cv. HFTH1</strain>
        <tissue evidence="3">Young leaf</tissue>
    </source>
</reference>
<evidence type="ECO:0008006" key="5">
    <source>
        <dbReference type="Google" id="ProtNLM"/>
    </source>
</evidence>
<feature type="signal peptide" evidence="2">
    <location>
        <begin position="1"/>
        <end position="21"/>
    </location>
</feature>
<dbReference type="KEGG" id="mdm:103452397"/>
<accession>A0A498I8P3</accession>
<dbReference type="OrthoDB" id="10498368at2759"/>
<dbReference type="AlphaFoldDB" id="A0A498I8P3"/>
<proteinExistence type="predicted"/>
<comment type="caution">
    <text evidence="3">The sequence shown here is derived from an EMBL/GenBank/DDBJ whole genome shotgun (WGS) entry which is preliminary data.</text>
</comment>
<evidence type="ECO:0000313" key="4">
    <source>
        <dbReference type="Proteomes" id="UP000290289"/>
    </source>
</evidence>
<feature type="chain" id="PRO_5019793753" description="Anther-specific protein BCP1" evidence="2">
    <location>
        <begin position="22"/>
        <end position="145"/>
    </location>
</feature>